<name>A0AAD4TSG4_OVIAM</name>
<keyword evidence="14" id="KW-1185">Reference proteome</keyword>
<proteinExistence type="inferred from homology"/>
<evidence type="ECO:0000256" key="12">
    <source>
        <dbReference type="SAM" id="Phobius"/>
    </source>
</evidence>
<evidence type="ECO:0008006" key="15">
    <source>
        <dbReference type="Google" id="ProtNLM"/>
    </source>
</evidence>
<reference evidence="13" key="1">
    <citation type="submission" date="2022-03" db="EMBL/GenBank/DDBJ databases">
        <title>Genomic analyses of argali, domestic sheep and their hybrids provide insights into chromosomal evolution, heterosis and genetic basis of agronomic traits.</title>
        <authorList>
            <person name="Li M."/>
        </authorList>
    </citation>
    <scope>NUCLEOTIDE SEQUENCE</scope>
    <source>
        <strain evidence="13">CAU-MHL-2022a</strain>
        <tissue evidence="13">Skin</tissue>
    </source>
</reference>
<evidence type="ECO:0000256" key="7">
    <source>
        <dbReference type="ARBA" id="ARBA00022989"/>
    </source>
</evidence>
<protein>
    <recommendedName>
        <fullName evidence="15">N-acetyllactosaminide beta-1,6-N-acetylglucosaminyl-transferase</fullName>
    </recommendedName>
</protein>
<dbReference type="GO" id="GO:0000139">
    <property type="term" value="C:Golgi membrane"/>
    <property type="evidence" value="ECO:0007669"/>
    <property type="project" value="UniProtKB-SubCell"/>
</dbReference>
<comment type="caution">
    <text evidence="13">The sequence shown here is derived from an EMBL/GenBank/DDBJ whole genome shotgun (WGS) entry which is preliminary data.</text>
</comment>
<evidence type="ECO:0000256" key="9">
    <source>
        <dbReference type="ARBA" id="ARBA00023136"/>
    </source>
</evidence>
<keyword evidence="5 12" id="KW-0812">Transmembrane</keyword>
<dbReference type="Pfam" id="PF02485">
    <property type="entry name" value="Branch"/>
    <property type="match status" value="2"/>
</dbReference>
<evidence type="ECO:0000256" key="4">
    <source>
        <dbReference type="ARBA" id="ARBA00022679"/>
    </source>
</evidence>
<dbReference type="GO" id="GO:0008375">
    <property type="term" value="F:acetylglucosaminyltransferase activity"/>
    <property type="evidence" value="ECO:0007669"/>
    <property type="project" value="TreeGrafter"/>
</dbReference>
<dbReference type="GO" id="GO:0007179">
    <property type="term" value="P:transforming growth factor beta receptor signaling pathway"/>
    <property type="evidence" value="ECO:0007669"/>
    <property type="project" value="TreeGrafter"/>
</dbReference>
<evidence type="ECO:0000256" key="11">
    <source>
        <dbReference type="ARBA" id="ARBA00038150"/>
    </source>
</evidence>
<evidence type="ECO:0000256" key="10">
    <source>
        <dbReference type="ARBA" id="ARBA00023180"/>
    </source>
</evidence>
<evidence type="ECO:0000256" key="6">
    <source>
        <dbReference type="ARBA" id="ARBA00022968"/>
    </source>
</evidence>
<evidence type="ECO:0000256" key="3">
    <source>
        <dbReference type="ARBA" id="ARBA00022676"/>
    </source>
</evidence>
<dbReference type="PANTHER" id="PTHR19297">
    <property type="entry name" value="GLYCOSYLTRANSFERASE 14 FAMILY MEMBER"/>
    <property type="match status" value="1"/>
</dbReference>
<organism evidence="13 14">
    <name type="scientific">Ovis ammon polii</name>
    <dbReference type="NCBI Taxonomy" id="230172"/>
    <lineage>
        <taxon>Eukaryota</taxon>
        <taxon>Metazoa</taxon>
        <taxon>Chordata</taxon>
        <taxon>Craniata</taxon>
        <taxon>Vertebrata</taxon>
        <taxon>Euteleostomi</taxon>
        <taxon>Mammalia</taxon>
        <taxon>Eutheria</taxon>
        <taxon>Laurasiatheria</taxon>
        <taxon>Artiodactyla</taxon>
        <taxon>Ruminantia</taxon>
        <taxon>Pecora</taxon>
        <taxon>Bovidae</taxon>
        <taxon>Caprinae</taxon>
        <taxon>Ovis</taxon>
    </lineage>
</organism>
<accession>A0AAD4TSG4</accession>
<sequence>MKRKGRRKKDKQHQLEGHGAAGQSCVHLEDGYGFRRKSLIFVFVCNNELGENKNFLEASISNASLLSEVCHQIFKGKSFCPKKNALKSTFSETTCHEYVAQSHYITEALSEEEAGFPLAYVMTIHKDFGTFERLFRAIYMPQNVYCVHVDEKATDTFKGSVKQLLSCFPNAFLASKMESVVYGGISRLQADLNCIKDLVASEVPWKYILNTCGQDFPLKTNREIIWHLKGFKGKNITPGVLPPAHAIGRTKYVHHELLKQKNSYVIKTTKLKTLPPHNMTVYFGTAYVALTREFANFVLHDPLALDLMSWSKDTYSPDEHFWVTLNRIPGMPSPMRSLFIVSVSCVIVFIVFCVFNFGGDQGFQRLNNSDTWMLTQVCTSLIKDKTPLLWRNKLMMYEKSSCEAYLTQSHYITAPLSKEEAEFPLAYIMVIHHNFGTFARLFRAIYMPQNVYCVHVDEKATVEFKDSVEQLLSCFPNAFLASKMEPVVYGGISRLQADLNCIKDLAASEVPWKYALNTCGQDFPLKTNREIVQYLKGFKGKNITPGVLPPAHAIGRTKYVHREHLGKELSYVIRTTALKPPPPHNLTIYFGSAYVALSREFTNFVLQDPRALDLLQWSKDTFSPDEHFWVTLNRIPGVPGSMPNASWAGDLRAVKWFDMKDKHGGCHGHYVHDICIYGNGDLKWLINSSSLFANKFELTAYPLTVECLELRLRERTLNQSEIAIQPSWYF</sequence>
<keyword evidence="3" id="KW-0328">Glycosyltransferase</keyword>
<comment type="pathway">
    <text evidence="2">Protein modification; protein glycosylation.</text>
</comment>
<keyword evidence="8" id="KW-0333">Golgi apparatus</keyword>
<keyword evidence="10" id="KW-0325">Glycoprotein</keyword>
<evidence type="ECO:0000256" key="2">
    <source>
        <dbReference type="ARBA" id="ARBA00004922"/>
    </source>
</evidence>
<dbReference type="PANTHER" id="PTHR19297:SF183">
    <property type="entry name" value="N-ACETYLLACTOSAMINIDE BETA-1,6-N-ACETYLGLUCOSAMINYL-TRANSFERASE"/>
    <property type="match status" value="1"/>
</dbReference>
<keyword evidence="9 12" id="KW-0472">Membrane</keyword>
<dbReference type="InterPro" id="IPR003406">
    <property type="entry name" value="Glyco_trans_14"/>
</dbReference>
<comment type="similarity">
    <text evidence="11">Belongs to the glycosyltransferase 14 family.</text>
</comment>
<gene>
    <name evidence="13" type="ORF">MG293_018653</name>
</gene>
<dbReference type="EMBL" id="JAKZEL010000024">
    <property type="protein sequence ID" value="KAI4530795.1"/>
    <property type="molecule type" value="Genomic_DNA"/>
</dbReference>
<keyword evidence="4" id="KW-0808">Transferase</keyword>
<dbReference type="AlphaFoldDB" id="A0AAD4TSG4"/>
<keyword evidence="6" id="KW-0735">Signal-anchor</keyword>
<feature type="transmembrane region" description="Helical" evidence="12">
    <location>
        <begin position="337"/>
        <end position="358"/>
    </location>
</feature>
<comment type="subcellular location">
    <subcellularLocation>
        <location evidence="1">Golgi apparatus membrane</location>
        <topology evidence="1">Single-pass type II membrane protein</topology>
    </subcellularLocation>
</comment>
<evidence type="ECO:0000313" key="13">
    <source>
        <dbReference type="EMBL" id="KAI4530795.1"/>
    </source>
</evidence>
<evidence type="ECO:0000256" key="1">
    <source>
        <dbReference type="ARBA" id="ARBA00004323"/>
    </source>
</evidence>
<evidence type="ECO:0000256" key="5">
    <source>
        <dbReference type="ARBA" id="ARBA00022692"/>
    </source>
</evidence>
<keyword evidence="7 12" id="KW-1133">Transmembrane helix</keyword>
<evidence type="ECO:0000313" key="14">
    <source>
        <dbReference type="Proteomes" id="UP001214576"/>
    </source>
</evidence>
<dbReference type="Proteomes" id="UP001214576">
    <property type="component" value="Unassembled WGS sequence"/>
</dbReference>
<evidence type="ECO:0000256" key="8">
    <source>
        <dbReference type="ARBA" id="ARBA00023034"/>
    </source>
</evidence>